<feature type="transmembrane region" description="Helical" evidence="1">
    <location>
        <begin position="115"/>
        <end position="134"/>
    </location>
</feature>
<dbReference type="EMBL" id="UINC01021487">
    <property type="protein sequence ID" value="SVA89131.1"/>
    <property type="molecule type" value="Genomic_DNA"/>
</dbReference>
<proteinExistence type="predicted"/>
<evidence type="ECO:0000313" key="2">
    <source>
        <dbReference type="EMBL" id="SVA89131.1"/>
    </source>
</evidence>
<gene>
    <name evidence="2" type="ORF">METZ01_LOCUS141985</name>
</gene>
<feature type="non-terminal residue" evidence="2">
    <location>
        <position position="1"/>
    </location>
</feature>
<keyword evidence="1" id="KW-1133">Transmembrane helix</keyword>
<organism evidence="2">
    <name type="scientific">marine metagenome</name>
    <dbReference type="NCBI Taxonomy" id="408172"/>
    <lineage>
        <taxon>unclassified sequences</taxon>
        <taxon>metagenomes</taxon>
        <taxon>ecological metagenomes</taxon>
    </lineage>
</organism>
<accession>A0A381ZJH9</accession>
<protein>
    <submittedName>
        <fullName evidence="2">Uncharacterized protein</fullName>
    </submittedName>
</protein>
<evidence type="ECO:0000256" key="1">
    <source>
        <dbReference type="SAM" id="Phobius"/>
    </source>
</evidence>
<feature type="transmembrane region" description="Helical" evidence="1">
    <location>
        <begin position="6"/>
        <end position="26"/>
    </location>
</feature>
<sequence>VRIKLFNPYSLLLGLASFAILILGLFHFDNTVAQKRALMIQISQYQPGDQVEYMRATVSGWTETGMLVLHDFVGAEIITDLKDDSFHLGNLVALKGKIGENQKFKVDIIEAYPSITMKIALSLLAIIVLFWKLLGRVKVSSQGLILPPQND</sequence>
<reference evidence="2" key="1">
    <citation type="submission" date="2018-05" db="EMBL/GenBank/DDBJ databases">
        <authorList>
            <person name="Lanie J.A."/>
            <person name="Ng W.-L."/>
            <person name="Kazmierczak K.M."/>
            <person name="Andrzejewski T.M."/>
            <person name="Davidsen T.M."/>
            <person name="Wayne K.J."/>
            <person name="Tettelin H."/>
            <person name="Glass J.I."/>
            <person name="Rusch D."/>
            <person name="Podicherti R."/>
            <person name="Tsui H.-C.T."/>
            <person name="Winkler M.E."/>
        </authorList>
    </citation>
    <scope>NUCLEOTIDE SEQUENCE</scope>
</reference>
<keyword evidence="1" id="KW-0472">Membrane</keyword>
<name>A0A381ZJH9_9ZZZZ</name>
<dbReference type="AlphaFoldDB" id="A0A381ZJH9"/>
<keyword evidence="1" id="KW-0812">Transmembrane</keyword>